<feature type="domain" description="PPM-type phosphatase" evidence="2">
    <location>
        <begin position="87"/>
        <end position="398"/>
    </location>
</feature>
<evidence type="ECO:0000256" key="1">
    <source>
        <dbReference type="SAM" id="MobiDB-lite"/>
    </source>
</evidence>
<dbReference type="RefSeq" id="XP_004832931.1">
    <property type="nucleotide sequence ID" value="XM_004832874.1"/>
</dbReference>
<reference evidence="3 4" key="1">
    <citation type="journal article" date="2012" name="BMC Genomics">
        <title>Comparative genomic analysis and phylogenetic position of Theileria equi.</title>
        <authorList>
            <person name="Kappmeyer L.S."/>
            <person name="Thiagarajan M."/>
            <person name="Herndon D.R."/>
            <person name="Ramsay J.D."/>
            <person name="Caler E."/>
            <person name="Djikeng A."/>
            <person name="Gillespie J.J."/>
            <person name="Lau A.O."/>
            <person name="Roalson E.H."/>
            <person name="Silva J.C."/>
            <person name="Silva M.G."/>
            <person name="Suarez C.E."/>
            <person name="Ueti M.W."/>
            <person name="Nene V.M."/>
            <person name="Mealey R.H."/>
            <person name="Knowles D.P."/>
            <person name="Brayton K.A."/>
        </authorList>
    </citation>
    <scope>NUCLEOTIDE SEQUENCE [LARGE SCALE GENOMIC DNA]</scope>
    <source>
        <strain evidence="3 4">WA</strain>
    </source>
</reference>
<comment type="caution">
    <text evidence="3">The sequence shown here is derived from an EMBL/GenBank/DDBJ whole genome shotgun (WGS) entry which is preliminary data.</text>
</comment>
<organism evidence="3 4">
    <name type="scientific">Theileria equi strain WA</name>
    <dbReference type="NCBI Taxonomy" id="1537102"/>
    <lineage>
        <taxon>Eukaryota</taxon>
        <taxon>Sar</taxon>
        <taxon>Alveolata</taxon>
        <taxon>Apicomplexa</taxon>
        <taxon>Aconoidasida</taxon>
        <taxon>Piroplasmida</taxon>
        <taxon>Theileriidae</taxon>
        <taxon>Theileria</taxon>
    </lineage>
</organism>
<dbReference type="GO" id="GO:0004722">
    <property type="term" value="F:protein serine/threonine phosphatase activity"/>
    <property type="evidence" value="ECO:0007669"/>
    <property type="project" value="UniProtKB-EC"/>
</dbReference>
<dbReference type="InterPro" id="IPR036457">
    <property type="entry name" value="PPM-type-like_dom_sf"/>
</dbReference>
<dbReference type="KEGG" id="beq:BEWA_035150"/>
<feature type="region of interest" description="Disordered" evidence="1">
    <location>
        <begin position="415"/>
        <end position="435"/>
    </location>
</feature>
<dbReference type="Proteomes" id="UP000031512">
    <property type="component" value="Unassembled WGS sequence"/>
</dbReference>
<dbReference type="PANTHER" id="PTHR47992">
    <property type="entry name" value="PROTEIN PHOSPHATASE"/>
    <property type="match status" value="1"/>
</dbReference>
<dbReference type="AlphaFoldDB" id="L1LDX2"/>
<name>L1LDX2_THEEQ</name>
<dbReference type="InterPro" id="IPR015655">
    <property type="entry name" value="PP2C"/>
</dbReference>
<keyword evidence="4" id="KW-1185">Reference proteome</keyword>
<dbReference type="Gene3D" id="3.60.40.10">
    <property type="entry name" value="PPM-type phosphatase domain"/>
    <property type="match status" value="1"/>
</dbReference>
<dbReference type="SUPFAM" id="SSF81606">
    <property type="entry name" value="PP2C-like"/>
    <property type="match status" value="1"/>
</dbReference>
<gene>
    <name evidence="3" type="ORF">BEWA_035150</name>
</gene>
<dbReference type="InterPro" id="IPR001932">
    <property type="entry name" value="PPM-type_phosphatase-like_dom"/>
</dbReference>
<dbReference type="GeneID" id="15807883"/>
<dbReference type="EMBL" id="ACOU01000002">
    <property type="protein sequence ID" value="EKX73479.1"/>
    <property type="molecule type" value="Genomic_DNA"/>
</dbReference>
<dbReference type="EC" id="3.1.3.16" evidence="3"/>
<keyword evidence="3" id="KW-0378">Hydrolase</keyword>
<dbReference type="VEuPathDB" id="PiroplasmaDB:BEWA_035150"/>
<evidence type="ECO:0000313" key="3">
    <source>
        <dbReference type="EMBL" id="EKX73479.1"/>
    </source>
</evidence>
<dbReference type="SMART" id="SM00332">
    <property type="entry name" value="PP2Cc"/>
    <property type="match status" value="1"/>
</dbReference>
<dbReference type="CDD" id="cd00143">
    <property type="entry name" value="PP2Cc"/>
    <property type="match status" value="1"/>
</dbReference>
<protein>
    <submittedName>
        <fullName evidence="3">Protein phosphatase 2C domain containing protein</fullName>
        <ecNumber evidence="3">3.1.3.16</ecNumber>
    </submittedName>
</protein>
<evidence type="ECO:0000313" key="4">
    <source>
        <dbReference type="Proteomes" id="UP000031512"/>
    </source>
</evidence>
<dbReference type="OrthoDB" id="361237at2759"/>
<dbReference type="STRING" id="1537102.L1LDX2"/>
<dbReference type="eggNOG" id="KOG0698">
    <property type="taxonomic scope" value="Eukaryota"/>
</dbReference>
<dbReference type="Pfam" id="PF00481">
    <property type="entry name" value="PP2C"/>
    <property type="match status" value="1"/>
</dbReference>
<proteinExistence type="predicted"/>
<sequence length="435" mass="48290">MDKSKEESELEIPTTGNWSVCANEGDDSRWFLHESQKWMYNVDDHAYFHVASGTILRGEEYLEPALDEQEEEEDEEEFALDFSKDLISGTVSRKAPIESKTESEDRFTTCECMSIQYVSNSEALCYYSGVFDGHYGPECSEYTSRHLKNNILSVFRQSVHSKGVKRRKSIKGAEIADTSHECADVEALVNGCIKGFEMTDNNFCRIADRSNIMDGSTACVLLLYGPDPDGSLKIISANVGDSRAILCSLGDDGESYIATALTVDHKPDSPSEKERILASGGTVEFLQGTWRAVGKLRNQIACALATSRSIGDLMLKTPKKIVSAVPDVRIRTVDFDKDLFVVLCTDGVTDVVTNQEIVNIVAECIQAGNSPEKAAEKIVATSEQRGSYDDKTCTIIYFGWHKEIFSKCLVQDTEVPEDGQKEEENEEEDENIFAA</sequence>
<accession>L1LDX2</accession>
<dbReference type="PROSITE" id="PS51746">
    <property type="entry name" value="PPM_2"/>
    <property type="match status" value="1"/>
</dbReference>
<evidence type="ECO:0000259" key="2">
    <source>
        <dbReference type="PROSITE" id="PS51746"/>
    </source>
</evidence>